<keyword evidence="3" id="KW-1003">Cell membrane</keyword>
<dbReference type="GO" id="GO:0055085">
    <property type="term" value="P:transmembrane transport"/>
    <property type="evidence" value="ECO:0007669"/>
    <property type="project" value="InterPro"/>
</dbReference>
<dbReference type="AlphaFoldDB" id="A0A540VCM9"/>
<dbReference type="InterPro" id="IPR035906">
    <property type="entry name" value="MetI-like_sf"/>
</dbReference>
<evidence type="ECO:0000259" key="8">
    <source>
        <dbReference type="PROSITE" id="PS50928"/>
    </source>
</evidence>
<sequence length="303" mass="33458">MAPNVTGAYRPKQQFPWGKILAWMAMALLLFVTLFPFWWVLRTALTAPRAVFQNTGSLLPVQTTLINFQRVLGLVDPQTAIAMGGSGQAINFARALINSIIVSGLVVVGQTTFCAMAAYAFARLRFPFRNGLFTLYISALMVPAIVTTIPNFILVRQLGWLNTFAGIVAPTFLMTPFAVFFLRQFFLGVNREVEEAAYIDGASVWLVFWRVVVPITVPALTTLAIVTLINTWNSYLWPLIVGSDESVRVLTVALGIFRSQTPQGAPDWTGLMAGTTLAIIPTFLIFVLLGRRILDSIQFTGFK</sequence>
<evidence type="ECO:0000256" key="4">
    <source>
        <dbReference type="ARBA" id="ARBA00022692"/>
    </source>
</evidence>
<comment type="caution">
    <text evidence="9">The sequence shown here is derived from an EMBL/GenBank/DDBJ whole genome shotgun (WGS) entry which is preliminary data.</text>
</comment>
<comment type="subcellular location">
    <subcellularLocation>
        <location evidence="1 7">Cell membrane</location>
        <topology evidence="1 7">Multi-pass membrane protein</topology>
    </subcellularLocation>
</comment>
<dbReference type="PROSITE" id="PS50928">
    <property type="entry name" value="ABC_TM1"/>
    <property type="match status" value="1"/>
</dbReference>
<organism evidence="9 10">
    <name type="scientific">Litorilinea aerophila</name>
    <dbReference type="NCBI Taxonomy" id="1204385"/>
    <lineage>
        <taxon>Bacteria</taxon>
        <taxon>Bacillati</taxon>
        <taxon>Chloroflexota</taxon>
        <taxon>Caldilineae</taxon>
        <taxon>Caldilineales</taxon>
        <taxon>Caldilineaceae</taxon>
        <taxon>Litorilinea</taxon>
    </lineage>
</organism>
<feature type="transmembrane region" description="Helical" evidence="7">
    <location>
        <begin position="133"/>
        <end position="154"/>
    </location>
</feature>
<keyword evidence="6 7" id="KW-0472">Membrane</keyword>
<keyword evidence="2 7" id="KW-0813">Transport</keyword>
<feature type="domain" description="ABC transmembrane type-1" evidence="8">
    <location>
        <begin position="96"/>
        <end position="289"/>
    </location>
</feature>
<dbReference type="EMBL" id="VIGC01000023">
    <property type="protein sequence ID" value="TQE94517.1"/>
    <property type="molecule type" value="Genomic_DNA"/>
</dbReference>
<comment type="similarity">
    <text evidence="7">Belongs to the binding-protein-dependent transport system permease family.</text>
</comment>
<evidence type="ECO:0000313" key="10">
    <source>
        <dbReference type="Proteomes" id="UP000317371"/>
    </source>
</evidence>
<evidence type="ECO:0000256" key="5">
    <source>
        <dbReference type="ARBA" id="ARBA00022989"/>
    </source>
</evidence>
<accession>A0A540VCM9</accession>
<dbReference type="Pfam" id="PF00528">
    <property type="entry name" value="BPD_transp_1"/>
    <property type="match status" value="1"/>
</dbReference>
<gene>
    <name evidence="9" type="ORF">FKZ61_16590</name>
</gene>
<proteinExistence type="inferred from homology"/>
<dbReference type="GO" id="GO:0005886">
    <property type="term" value="C:plasma membrane"/>
    <property type="evidence" value="ECO:0007669"/>
    <property type="project" value="UniProtKB-SubCell"/>
</dbReference>
<evidence type="ECO:0000256" key="2">
    <source>
        <dbReference type="ARBA" id="ARBA00022448"/>
    </source>
</evidence>
<feature type="transmembrane region" description="Helical" evidence="7">
    <location>
        <begin position="100"/>
        <end position="121"/>
    </location>
</feature>
<feature type="transmembrane region" description="Helical" evidence="7">
    <location>
        <begin position="160"/>
        <end position="182"/>
    </location>
</feature>
<evidence type="ECO:0000313" key="9">
    <source>
        <dbReference type="EMBL" id="TQE94517.1"/>
    </source>
</evidence>
<evidence type="ECO:0000256" key="3">
    <source>
        <dbReference type="ARBA" id="ARBA00022475"/>
    </source>
</evidence>
<evidence type="ECO:0000256" key="6">
    <source>
        <dbReference type="ARBA" id="ARBA00023136"/>
    </source>
</evidence>
<dbReference type="PANTHER" id="PTHR43744:SF12">
    <property type="entry name" value="ABC TRANSPORTER PERMEASE PROTEIN MG189-RELATED"/>
    <property type="match status" value="1"/>
</dbReference>
<keyword evidence="10" id="KW-1185">Reference proteome</keyword>
<dbReference type="InParanoid" id="A0A540VCM9"/>
<keyword evidence="5 7" id="KW-1133">Transmembrane helix</keyword>
<dbReference type="CDD" id="cd06261">
    <property type="entry name" value="TM_PBP2"/>
    <property type="match status" value="1"/>
</dbReference>
<dbReference type="RefSeq" id="WP_141611264.1">
    <property type="nucleotide sequence ID" value="NZ_VIGC02000023.1"/>
</dbReference>
<dbReference type="OrthoDB" id="9771544at2"/>
<dbReference type="PANTHER" id="PTHR43744">
    <property type="entry name" value="ABC TRANSPORTER PERMEASE PROTEIN MG189-RELATED-RELATED"/>
    <property type="match status" value="1"/>
</dbReference>
<evidence type="ECO:0000256" key="1">
    <source>
        <dbReference type="ARBA" id="ARBA00004651"/>
    </source>
</evidence>
<name>A0A540VCM9_9CHLR</name>
<evidence type="ECO:0000256" key="7">
    <source>
        <dbReference type="RuleBase" id="RU363032"/>
    </source>
</evidence>
<feature type="transmembrane region" description="Helical" evidence="7">
    <location>
        <begin position="20"/>
        <end position="41"/>
    </location>
</feature>
<dbReference type="Gene3D" id="1.10.3720.10">
    <property type="entry name" value="MetI-like"/>
    <property type="match status" value="1"/>
</dbReference>
<dbReference type="InterPro" id="IPR000515">
    <property type="entry name" value="MetI-like"/>
</dbReference>
<reference evidence="9 10" key="1">
    <citation type="submission" date="2019-06" db="EMBL/GenBank/DDBJ databases">
        <title>Genome sequence of Litorilinea aerophila BAA-2444.</title>
        <authorList>
            <person name="Maclea K.S."/>
            <person name="Maurais E.G."/>
            <person name="Iannazzi L.C."/>
        </authorList>
    </citation>
    <scope>NUCLEOTIDE SEQUENCE [LARGE SCALE GENOMIC DNA]</scope>
    <source>
        <strain evidence="9 10">ATCC BAA-2444</strain>
    </source>
</reference>
<protein>
    <submittedName>
        <fullName evidence="9">Carbohydrate ABC transporter permease</fullName>
    </submittedName>
</protein>
<dbReference type="SUPFAM" id="SSF161098">
    <property type="entry name" value="MetI-like"/>
    <property type="match status" value="1"/>
</dbReference>
<feature type="transmembrane region" description="Helical" evidence="7">
    <location>
        <begin position="268"/>
        <end position="289"/>
    </location>
</feature>
<dbReference type="Proteomes" id="UP000317371">
    <property type="component" value="Unassembled WGS sequence"/>
</dbReference>
<keyword evidence="4 7" id="KW-0812">Transmembrane</keyword>
<feature type="transmembrane region" description="Helical" evidence="7">
    <location>
        <begin position="203"/>
        <end position="229"/>
    </location>
</feature>